<keyword evidence="7 10" id="KW-0119">Carbohydrate metabolism</keyword>
<dbReference type="eggNOG" id="COG1640">
    <property type="taxonomic scope" value="Bacteria"/>
</dbReference>
<organism evidence="11 12">
    <name type="scientific">Sphaerochaeta pleomorpha (strain ATCC BAA-1885 / DSM 22778 / Grapes)</name>
    <dbReference type="NCBI Taxonomy" id="158190"/>
    <lineage>
        <taxon>Bacteria</taxon>
        <taxon>Pseudomonadati</taxon>
        <taxon>Spirochaetota</taxon>
        <taxon>Spirochaetia</taxon>
        <taxon>Spirochaetales</taxon>
        <taxon>Sphaerochaetaceae</taxon>
        <taxon>Sphaerochaeta</taxon>
    </lineage>
</organism>
<evidence type="ECO:0000256" key="1">
    <source>
        <dbReference type="ARBA" id="ARBA00000439"/>
    </source>
</evidence>
<dbReference type="OrthoDB" id="9811841at2"/>
<sequence length="536" mass="61972">MNSSDRRYSGILMHPTSLPSSYGIGDFGKTAYEFVDFLQMADVRLWQVLPLGPTGFGNSPYAARSTFAGNEQLLCLDLLTEQGLLSQKDVASPPPFPSDHIDYSMVDAWKLPLLKKAAKAFLTEGKDQEGFETFCNDNRYWLEDYALFMVLYERYQDSRWFSVWNREEGDRDPAALQVIRDRFPLQIAVWKVLQYFFEKQWQALKSYANEHEVSIVGDIPIFVAPDSVDTWSHIELFKTDKEGHYKGVSGVPPDFFSTTGQLWGNPVYDWKKMKNDNYHWWMQRIRSMFHQTDILRIDHFRGFESYWEVPYGNKTAENGKWVKAPGKNFFSEVKKQLGSLPILAEDLGFITAEVEELRQTNGFPGMRICQFGFSRDKADWPNPHDTFLPHNYPYNCVAYTGTHDNDTVKGWFENLEGKDKLRVKRYFGCGDKHLAWAMIRSIMASYAKYAIFPMQDILSLGSEARMNIPSTCGQHNWSWRMEKGANSQQKAEQFSQLVGIYGRSGKLGDEEELEHLKMQADKIKRMVRKPAEDDSL</sequence>
<keyword evidence="5 10" id="KW-0328">Glycosyltransferase</keyword>
<evidence type="ECO:0000256" key="8">
    <source>
        <dbReference type="ARBA" id="ARBA00031423"/>
    </source>
</evidence>
<dbReference type="Pfam" id="PF02446">
    <property type="entry name" value="Glyco_hydro_77"/>
    <property type="match status" value="1"/>
</dbReference>
<dbReference type="EC" id="2.4.1.25" evidence="3 10"/>
<evidence type="ECO:0000313" key="12">
    <source>
        <dbReference type="Proteomes" id="UP000005632"/>
    </source>
</evidence>
<gene>
    <name evidence="11" type="ordered locus">SpiGrapes_0315</name>
</gene>
<dbReference type="GO" id="GO:0004134">
    <property type="term" value="F:4-alpha-glucanotransferase activity"/>
    <property type="evidence" value="ECO:0007669"/>
    <property type="project" value="UniProtKB-EC"/>
</dbReference>
<accession>G8QUZ8</accession>
<name>G8QUZ8_SPHPG</name>
<dbReference type="AlphaFoldDB" id="G8QUZ8"/>
<dbReference type="GO" id="GO:0005975">
    <property type="term" value="P:carbohydrate metabolic process"/>
    <property type="evidence" value="ECO:0007669"/>
    <property type="project" value="InterPro"/>
</dbReference>
<dbReference type="NCBIfam" id="TIGR00217">
    <property type="entry name" value="malQ"/>
    <property type="match status" value="1"/>
</dbReference>
<evidence type="ECO:0000256" key="2">
    <source>
        <dbReference type="ARBA" id="ARBA00005684"/>
    </source>
</evidence>
<dbReference type="STRING" id="158190.SpiGrapes_0315"/>
<comment type="similarity">
    <text evidence="2 10">Belongs to the disproportionating enzyme family.</text>
</comment>
<evidence type="ECO:0000256" key="6">
    <source>
        <dbReference type="ARBA" id="ARBA00022679"/>
    </source>
</evidence>
<dbReference type="SUPFAM" id="SSF51445">
    <property type="entry name" value="(Trans)glycosidases"/>
    <property type="match status" value="1"/>
</dbReference>
<evidence type="ECO:0000313" key="11">
    <source>
        <dbReference type="EMBL" id="AEV28174.1"/>
    </source>
</evidence>
<evidence type="ECO:0000256" key="7">
    <source>
        <dbReference type="ARBA" id="ARBA00023277"/>
    </source>
</evidence>
<dbReference type="EMBL" id="CP003155">
    <property type="protein sequence ID" value="AEV28174.1"/>
    <property type="molecule type" value="Genomic_DNA"/>
</dbReference>
<keyword evidence="12" id="KW-1185">Reference proteome</keyword>
<evidence type="ECO:0000256" key="3">
    <source>
        <dbReference type="ARBA" id="ARBA00012560"/>
    </source>
</evidence>
<dbReference type="PANTHER" id="PTHR32438:SF5">
    <property type="entry name" value="4-ALPHA-GLUCANOTRANSFERASE DPE1, CHLOROPLASTIC_AMYLOPLASTIC"/>
    <property type="match status" value="1"/>
</dbReference>
<evidence type="ECO:0000256" key="10">
    <source>
        <dbReference type="RuleBase" id="RU361207"/>
    </source>
</evidence>
<keyword evidence="6 10" id="KW-0808">Transferase</keyword>
<dbReference type="Proteomes" id="UP000005632">
    <property type="component" value="Chromosome"/>
</dbReference>
<comment type="catalytic activity">
    <reaction evidence="1 10">
        <text>Transfers a segment of a (1-&gt;4)-alpha-D-glucan to a new position in an acceptor, which may be glucose or a (1-&gt;4)-alpha-D-glucan.</text>
        <dbReference type="EC" id="2.4.1.25"/>
    </reaction>
</comment>
<dbReference type="PANTHER" id="PTHR32438">
    <property type="entry name" value="4-ALPHA-GLUCANOTRANSFERASE DPE1, CHLOROPLASTIC/AMYLOPLASTIC"/>
    <property type="match status" value="1"/>
</dbReference>
<dbReference type="InterPro" id="IPR017853">
    <property type="entry name" value="GH"/>
</dbReference>
<evidence type="ECO:0000256" key="9">
    <source>
        <dbReference type="ARBA" id="ARBA00031501"/>
    </source>
</evidence>
<dbReference type="InterPro" id="IPR003385">
    <property type="entry name" value="Glyco_hydro_77"/>
</dbReference>
<dbReference type="RefSeq" id="WP_014269023.1">
    <property type="nucleotide sequence ID" value="NC_016633.1"/>
</dbReference>
<protein>
    <recommendedName>
        <fullName evidence="4 10">4-alpha-glucanotransferase</fullName>
        <ecNumber evidence="3 10">2.4.1.25</ecNumber>
    </recommendedName>
    <alternativeName>
        <fullName evidence="8 10">Amylomaltase</fullName>
    </alternativeName>
    <alternativeName>
        <fullName evidence="9 10">Disproportionating enzyme</fullName>
    </alternativeName>
</protein>
<dbReference type="Gene3D" id="3.20.20.80">
    <property type="entry name" value="Glycosidases"/>
    <property type="match status" value="1"/>
</dbReference>
<proteinExistence type="inferred from homology"/>
<evidence type="ECO:0000256" key="4">
    <source>
        <dbReference type="ARBA" id="ARBA00020295"/>
    </source>
</evidence>
<reference evidence="11 12" key="1">
    <citation type="submission" date="2011-11" db="EMBL/GenBank/DDBJ databases">
        <title>Complete sequence of Spirochaeta sp. grapes.</title>
        <authorList>
            <consortium name="US DOE Joint Genome Institute"/>
            <person name="Lucas S."/>
            <person name="Han J."/>
            <person name="Lapidus A."/>
            <person name="Cheng J.-F."/>
            <person name="Goodwin L."/>
            <person name="Pitluck S."/>
            <person name="Peters L."/>
            <person name="Ovchinnikova G."/>
            <person name="Munk A.C."/>
            <person name="Detter J.C."/>
            <person name="Han C."/>
            <person name="Tapia R."/>
            <person name="Land M."/>
            <person name="Hauser L."/>
            <person name="Kyrpides N."/>
            <person name="Ivanova N."/>
            <person name="Pagani I."/>
            <person name="Ritalahtilisa K."/>
            <person name="Loeffler F."/>
            <person name="Woyke T."/>
        </authorList>
    </citation>
    <scope>NUCLEOTIDE SEQUENCE [LARGE SCALE GENOMIC DNA]</scope>
    <source>
        <strain evidence="12">ATCC BAA-1885 / DSM 22778 / Grapes</strain>
    </source>
</reference>
<dbReference type="HOGENOM" id="CLU_014132_1_0_12"/>
<dbReference type="KEGG" id="sgp:SpiGrapes_0315"/>
<dbReference type="NCBIfam" id="NF011080">
    <property type="entry name" value="PRK14508.1-3"/>
    <property type="match status" value="1"/>
</dbReference>
<evidence type="ECO:0000256" key="5">
    <source>
        <dbReference type="ARBA" id="ARBA00022676"/>
    </source>
</evidence>